<sequence length="463" mass="51677">MNQEMFRNIPKMDVLLELPQAVALEKEYSHTYLKESIQQYLEMLRRKIANGELDAVPGSMEIIEAVAKKMETDTQYTLKPVINATGVVLHTNLGRAPLGREITKRLQDVAQGYCNLEYDIKEGKRGSRYVHVEKLLCRLTGAQAALVVNNNAAAVFLMLNTLAKGESTVISRGELVEIGGSFRIPEIMEQAGTQLIEVGTTNKTHASDYIKAIEEQEAKVLLKVHSSNFEITGFSESVEIEELSQIAKAHGKMLLYDLGSAFMMQPERLGLHAGSLVQKAIKDGADVVCFSGDKLLGSAQTGIILGKKEYIERMKKNHLTRMLRVDKLTLSVLEQTLLYYQDEREAISHIPVMKMLEASQETLKERAGKLAQELKQADETLNAQVVSCKDEPGGGSLPNVYLDGYAVVISKEGWKVEDLEKQLRGYKIPIIARIYKDRLLLSVRTLQEKDDKVIKEALKAIEA</sequence>
<comment type="function">
    <text evidence="8">Converts seryl-tRNA(Sec) to selenocysteinyl-tRNA(Sec) required for selenoprotein biosynthesis.</text>
</comment>
<dbReference type="PANTHER" id="PTHR32328">
    <property type="entry name" value="L-SERYL-TRNA(SEC) SELENIUM TRANSFERASE"/>
    <property type="match status" value="1"/>
</dbReference>
<organism evidence="12 13">
    <name type="scientific">Eubacterium oxidoreducens</name>
    <dbReference type="NCBI Taxonomy" id="1732"/>
    <lineage>
        <taxon>Bacteria</taxon>
        <taxon>Bacillati</taxon>
        <taxon>Bacillota</taxon>
        <taxon>Clostridia</taxon>
        <taxon>Eubacteriales</taxon>
        <taxon>Eubacteriaceae</taxon>
        <taxon>Eubacterium</taxon>
    </lineage>
</organism>
<evidence type="ECO:0000256" key="9">
    <source>
        <dbReference type="PIRSR" id="PIRSR618319-50"/>
    </source>
</evidence>
<feature type="modified residue" description="N6-(pyridoxal phosphate)lysine" evidence="8 9">
    <location>
        <position position="294"/>
    </location>
</feature>
<dbReference type="OrthoDB" id="9787096at2"/>
<keyword evidence="10" id="KW-0175">Coiled coil</keyword>
<dbReference type="GO" id="GO:0005737">
    <property type="term" value="C:cytoplasm"/>
    <property type="evidence" value="ECO:0007669"/>
    <property type="project" value="UniProtKB-SubCell"/>
</dbReference>
<dbReference type="InterPro" id="IPR025862">
    <property type="entry name" value="SelA_trans_N_dom"/>
</dbReference>
<dbReference type="STRING" id="1732.SAMN02910417_02237"/>
<protein>
    <recommendedName>
        <fullName evidence="8">L-seryl-tRNA(Sec) selenium transferase</fullName>
        <ecNumber evidence="8">2.9.1.1</ecNumber>
    </recommendedName>
    <alternativeName>
        <fullName evidence="8">Selenocysteine synthase</fullName>
        <shortName evidence="8">Sec synthase</shortName>
    </alternativeName>
    <alternativeName>
        <fullName evidence="8">Selenocysteinyl-tRNA(Sec) synthase</fullName>
    </alternativeName>
</protein>
<proteinExistence type="inferred from homology"/>
<dbReference type="Gene3D" id="3.40.640.10">
    <property type="entry name" value="Type I PLP-dependent aspartate aminotransferase-like (Major domain)"/>
    <property type="match status" value="1"/>
</dbReference>
<evidence type="ECO:0000313" key="13">
    <source>
        <dbReference type="Proteomes" id="UP000199228"/>
    </source>
</evidence>
<dbReference type="Proteomes" id="UP000199228">
    <property type="component" value="Unassembled WGS sequence"/>
</dbReference>
<evidence type="ECO:0000256" key="3">
    <source>
        <dbReference type="ARBA" id="ARBA00022679"/>
    </source>
</evidence>
<dbReference type="InterPro" id="IPR018319">
    <property type="entry name" value="SelA-like"/>
</dbReference>
<feature type="domain" description="L-seryl-tRNA selenium transferase N-terminal" evidence="11">
    <location>
        <begin position="6"/>
        <end position="45"/>
    </location>
</feature>
<dbReference type="GO" id="GO:0001514">
    <property type="term" value="P:selenocysteine incorporation"/>
    <property type="evidence" value="ECO:0007669"/>
    <property type="project" value="UniProtKB-UniRule"/>
</dbReference>
<evidence type="ECO:0000256" key="7">
    <source>
        <dbReference type="ARBA" id="ARBA00044507"/>
    </source>
</evidence>
<dbReference type="GO" id="GO:0004125">
    <property type="term" value="F:L-seryl-tRNA(Sec) selenium transferase activity"/>
    <property type="evidence" value="ECO:0007669"/>
    <property type="project" value="UniProtKB-UniRule"/>
</dbReference>
<comment type="catalytic activity">
    <reaction evidence="8">
        <text>L-seryl-tRNA(Sec) + selenophosphate + H(+) = L-selenocysteinyl-tRNA(Sec) + phosphate</text>
        <dbReference type="Rhea" id="RHEA:22728"/>
        <dbReference type="Rhea" id="RHEA-COMP:9742"/>
        <dbReference type="Rhea" id="RHEA-COMP:9743"/>
        <dbReference type="ChEBI" id="CHEBI:15378"/>
        <dbReference type="ChEBI" id="CHEBI:16144"/>
        <dbReference type="ChEBI" id="CHEBI:43474"/>
        <dbReference type="ChEBI" id="CHEBI:78533"/>
        <dbReference type="ChEBI" id="CHEBI:78573"/>
        <dbReference type="EC" id="2.9.1.1"/>
    </reaction>
</comment>
<keyword evidence="3 8" id="KW-0808">Transferase</keyword>
<evidence type="ECO:0000256" key="4">
    <source>
        <dbReference type="ARBA" id="ARBA00022898"/>
    </source>
</evidence>
<evidence type="ECO:0000256" key="1">
    <source>
        <dbReference type="ARBA" id="ARBA00001933"/>
    </source>
</evidence>
<accession>A0A1G6CAN1</accession>
<comment type="similarity">
    <text evidence="7 8">Belongs to the SelA family.</text>
</comment>
<dbReference type="NCBIfam" id="TIGR00474">
    <property type="entry name" value="selA"/>
    <property type="match status" value="1"/>
</dbReference>
<comment type="subcellular location">
    <subcellularLocation>
        <location evidence="8">Cytoplasm</location>
    </subcellularLocation>
</comment>
<dbReference type="HAMAP" id="MF_00423">
    <property type="entry name" value="SelA"/>
    <property type="match status" value="1"/>
</dbReference>
<evidence type="ECO:0000313" key="12">
    <source>
        <dbReference type="EMBL" id="SDB29968.1"/>
    </source>
</evidence>
<feature type="coiled-coil region" evidence="10">
    <location>
        <begin position="353"/>
        <end position="380"/>
    </location>
</feature>
<dbReference type="AlphaFoldDB" id="A0A1G6CAN1"/>
<dbReference type="GO" id="GO:0001717">
    <property type="term" value="P:conversion of seryl-tRNAsec to selenocys-tRNAsec"/>
    <property type="evidence" value="ECO:0007669"/>
    <property type="project" value="UniProtKB-UniRule"/>
</dbReference>
<evidence type="ECO:0000256" key="6">
    <source>
        <dbReference type="ARBA" id="ARBA00023266"/>
    </source>
</evidence>
<dbReference type="EMBL" id="FMXR01000017">
    <property type="protein sequence ID" value="SDB29968.1"/>
    <property type="molecule type" value="Genomic_DNA"/>
</dbReference>
<dbReference type="UniPathway" id="UPA00906">
    <property type="reaction ID" value="UER00896"/>
</dbReference>
<comment type="pathway">
    <text evidence="8">Aminoacyl-tRNA biosynthesis; selenocysteinyl-tRNA(Sec) biosynthesis; selenocysteinyl-tRNA(Sec) from L-seryl-tRNA(Sec) (bacterial route): step 1/1.</text>
</comment>
<evidence type="ECO:0000256" key="10">
    <source>
        <dbReference type="SAM" id="Coils"/>
    </source>
</evidence>
<gene>
    <name evidence="8" type="primary">selA</name>
    <name evidence="12" type="ORF">SAMN02910417_02237</name>
</gene>
<keyword evidence="2 8" id="KW-0963">Cytoplasm</keyword>
<keyword evidence="6 8" id="KW-0711">Selenium</keyword>
<dbReference type="InterPro" id="IPR015424">
    <property type="entry name" value="PyrdxlP-dep_Trfase"/>
</dbReference>
<dbReference type="InterPro" id="IPR015421">
    <property type="entry name" value="PyrdxlP-dep_Trfase_major"/>
</dbReference>
<dbReference type="SUPFAM" id="SSF53383">
    <property type="entry name" value="PLP-dependent transferases"/>
    <property type="match status" value="1"/>
</dbReference>
<dbReference type="RefSeq" id="WP_090174436.1">
    <property type="nucleotide sequence ID" value="NZ_FMXR01000017.1"/>
</dbReference>
<dbReference type="Gene3D" id="3.90.1150.180">
    <property type="match status" value="1"/>
</dbReference>
<dbReference type="EC" id="2.9.1.1" evidence="8"/>
<evidence type="ECO:0000256" key="8">
    <source>
        <dbReference type="HAMAP-Rule" id="MF_00423"/>
    </source>
</evidence>
<keyword evidence="5 8" id="KW-0648">Protein biosynthesis</keyword>
<reference evidence="12 13" key="1">
    <citation type="submission" date="2016-10" db="EMBL/GenBank/DDBJ databases">
        <authorList>
            <person name="de Groot N.N."/>
        </authorList>
    </citation>
    <scope>NUCLEOTIDE SEQUENCE [LARGE SCALE GENOMIC DNA]</scope>
    <source>
        <strain evidence="12 13">DSM 3217</strain>
    </source>
</reference>
<keyword evidence="13" id="KW-1185">Reference proteome</keyword>
<dbReference type="Pfam" id="PF03841">
    <property type="entry name" value="SelA"/>
    <property type="match status" value="1"/>
</dbReference>
<dbReference type="InterPro" id="IPR004534">
    <property type="entry name" value="SelA_trans"/>
</dbReference>
<keyword evidence="4 8" id="KW-0663">Pyridoxal phosphate</keyword>
<name>A0A1G6CAN1_EUBOX</name>
<comment type="cofactor">
    <cofactor evidence="1 8 9">
        <name>pyridoxal 5'-phosphate</name>
        <dbReference type="ChEBI" id="CHEBI:597326"/>
    </cofactor>
</comment>
<dbReference type="PANTHER" id="PTHR32328:SF0">
    <property type="entry name" value="L-SERYL-TRNA(SEC) SELENIUM TRANSFERASE"/>
    <property type="match status" value="1"/>
</dbReference>
<evidence type="ECO:0000259" key="11">
    <source>
        <dbReference type="Pfam" id="PF12390"/>
    </source>
</evidence>
<dbReference type="Pfam" id="PF12390">
    <property type="entry name" value="Se-cys_synth_N"/>
    <property type="match status" value="1"/>
</dbReference>
<evidence type="ECO:0000256" key="5">
    <source>
        <dbReference type="ARBA" id="ARBA00022917"/>
    </source>
</evidence>
<evidence type="ECO:0000256" key="2">
    <source>
        <dbReference type="ARBA" id="ARBA00022490"/>
    </source>
</evidence>